<dbReference type="EC" id="4.2.2.-" evidence="2"/>
<evidence type="ECO:0000259" key="1">
    <source>
        <dbReference type="Pfam" id="PF01464"/>
    </source>
</evidence>
<dbReference type="GO" id="GO:0016829">
    <property type="term" value="F:lyase activity"/>
    <property type="evidence" value="ECO:0007669"/>
    <property type="project" value="UniProtKB-KW"/>
</dbReference>
<keyword evidence="2" id="KW-0456">Lyase</keyword>
<name>A0A645IWG9_9ZZZZ</name>
<accession>A0A645IWG9</accession>
<dbReference type="AlphaFoldDB" id="A0A645IWG9"/>
<dbReference type="EMBL" id="VSSQ01124193">
    <property type="protein sequence ID" value="MPN55220.1"/>
    <property type="molecule type" value="Genomic_DNA"/>
</dbReference>
<feature type="domain" description="Transglycosylase SLT" evidence="1">
    <location>
        <begin position="1"/>
        <end position="93"/>
    </location>
</feature>
<organism evidence="2">
    <name type="scientific">bioreactor metagenome</name>
    <dbReference type="NCBI Taxonomy" id="1076179"/>
    <lineage>
        <taxon>unclassified sequences</taxon>
        <taxon>metagenomes</taxon>
        <taxon>ecological metagenomes</taxon>
    </lineage>
</organism>
<evidence type="ECO:0000313" key="2">
    <source>
        <dbReference type="EMBL" id="MPN55220.1"/>
    </source>
</evidence>
<proteinExistence type="predicted"/>
<gene>
    <name evidence="2" type="primary">slt_8</name>
    <name evidence="2" type="ORF">SDC9_202899</name>
</gene>
<dbReference type="Pfam" id="PF01464">
    <property type="entry name" value="SLT"/>
    <property type="match status" value="1"/>
</dbReference>
<dbReference type="InterPro" id="IPR008258">
    <property type="entry name" value="Transglycosylase_SLT_dom_1"/>
</dbReference>
<dbReference type="InterPro" id="IPR023346">
    <property type="entry name" value="Lysozyme-like_dom_sf"/>
</dbReference>
<reference evidence="2" key="1">
    <citation type="submission" date="2019-08" db="EMBL/GenBank/DDBJ databases">
        <authorList>
            <person name="Kucharzyk K."/>
            <person name="Murdoch R.W."/>
            <person name="Higgins S."/>
            <person name="Loffler F."/>
        </authorList>
    </citation>
    <scope>NUCLEOTIDE SEQUENCE</scope>
</reference>
<sequence>MRCESSNDPSAVSDAGAIGLMQIMPDTGTWIAHKLDMDSVYTEDMLYDPETNVRFACWYLKFLTGRFDGDVMEMVAAYNAGHGSVEDWLKDPRFSLDGKLTSIPFEQTARYYDKVMAAYENYTTLYPELFSEDVTAVEAG</sequence>
<dbReference type="SUPFAM" id="SSF53955">
    <property type="entry name" value="Lysozyme-like"/>
    <property type="match status" value="1"/>
</dbReference>
<dbReference type="Gene3D" id="1.10.530.10">
    <property type="match status" value="1"/>
</dbReference>
<dbReference type="CDD" id="cd16896">
    <property type="entry name" value="LT_Slt70-like"/>
    <property type="match status" value="1"/>
</dbReference>
<dbReference type="PANTHER" id="PTHR37423:SF2">
    <property type="entry name" value="MEMBRANE-BOUND LYTIC MUREIN TRANSGLYCOSYLASE C"/>
    <property type="match status" value="1"/>
</dbReference>
<dbReference type="PANTHER" id="PTHR37423">
    <property type="entry name" value="SOLUBLE LYTIC MUREIN TRANSGLYCOSYLASE-RELATED"/>
    <property type="match status" value="1"/>
</dbReference>
<comment type="caution">
    <text evidence="2">The sequence shown here is derived from an EMBL/GenBank/DDBJ whole genome shotgun (WGS) entry which is preliminary data.</text>
</comment>
<protein>
    <submittedName>
        <fullName evidence="2">Soluble lytic murein transglycosylase</fullName>
        <ecNumber evidence="2">4.2.2.-</ecNumber>
    </submittedName>
</protein>